<dbReference type="SUPFAM" id="SSF52743">
    <property type="entry name" value="Subtilisin-like"/>
    <property type="match status" value="1"/>
</dbReference>
<reference evidence="9" key="1">
    <citation type="submission" date="2021-02" db="EMBL/GenBank/DDBJ databases">
        <authorList>
            <person name="Nowell W R."/>
        </authorList>
    </citation>
    <scope>NUCLEOTIDE SEQUENCE</scope>
</reference>
<dbReference type="GO" id="GO:0004252">
    <property type="term" value="F:serine-type endopeptidase activity"/>
    <property type="evidence" value="ECO:0007669"/>
    <property type="project" value="InterPro"/>
</dbReference>
<dbReference type="InterPro" id="IPR029045">
    <property type="entry name" value="ClpP/crotonase-like_dom_sf"/>
</dbReference>
<organism evidence="9 10">
    <name type="scientific">Rotaria sordida</name>
    <dbReference type="NCBI Taxonomy" id="392033"/>
    <lineage>
        <taxon>Eukaryota</taxon>
        <taxon>Metazoa</taxon>
        <taxon>Spiralia</taxon>
        <taxon>Gnathifera</taxon>
        <taxon>Rotifera</taxon>
        <taxon>Eurotatoria</taxon>
        <taxon>Bdelloidea</taxon>
        <taxon>Philodinida</taxon>
        <taxon>Philodinidae</taxon>
        <taxon>Rotaria</taxon>
    </lineage>
</organism>
<comment type="similarity">
    <text evidence="1">Belongs to the enoyl-CoA hydratase/isomerase family.</text>
</comment>
<sequence>MAPTALSNRFINIVAAAHSAVAVIDTGIDYLHPALGGCFGPQCKVAFGYDFVGDDFNQSNLNPIPDEDPLDNCSTSAHGTHVAGIVAANATEMTQTGFIPFQSFLGVAPQATLGGYRIFGCAGDTATTDVMTAAIYRAFDDKADIITMSVGGAGAYTESSDAIAAQRVSEKGVYITFSFGNDGSQGLQTGGNPSISSGAMAVASVDNLHAAQFYMITPNNERIFYLAGTAFGGWQSNVQSKIVVNNPPGTPNDGCRSPTLNVTGAVVLYAFNNGDECGSAVRCNLAAQAGATGCLIYNVGAIAGSSTIPSGSISMADGLKIIAIVTNNPSAIFTFTNSQGLAPISTGGTPSSFTSIGLTGDLLFKPQISGIGGYVYSTISSFAAENQRTSNAYATQSGTSLALGGGLELALACDIRIAAQTAKLGLTETKLGIIPGAGGTQRLPRIIGPPKAKELIYTGRILNGQQAYEIRLVNEVVKQNEQLNAAYQRSLEIAQEIVQQGPLAVRMAKQAINKGLEVDLQTGLEVEEGCYDTVLTSEDRIEGLKAFQEKRKPIYKGV</sequence>
<dbReference type="InterPro" id="IPR014748">
    <property type="entry name" value="Enoyl-CoA_hydra_C"/>
</dbReference>
<dbReference type="PRINTS" id="PR00723">
    <property type="entry name" value="SUBTILISIN"/>
</dbReference>
<dbReference type="CDD" id="cd06558">
    <property type="entry name" value="crotonase-like"/>
    <property type="match status" value="1"/>
</dbReference>
<dbReference type="InterPro" id="IPR036852">
    <property type="entry name" value="Peptidase_S8/S53_dom_sf"/>
</dbReference>
<dbReference type="AlphaFoldDB" id="A0A814GSL9"/>
<evidence type="ECO:0000256" key="4">
    <source>
        <dbReference type="ARBA" id="ARBA00022801"/>
    </source>
</evidence>
<dbReference type="Proteomes" id="UP000663882">
    <property type="component" value="Unassembled WGS sequence"/>
</dbReference>
<proteinExistence type="inferred from homology"/>
<evidence type="ECO:0000259" key="8">
    <source>
        <dbReference type="Pfam" id="PF02225"/>
    </source>
</evidence>
<feature type="domain" description="PA" evidence="8">
    <location>
        <begin position="243"/>
        <end position="321"/>
    </location>
</feature>
<feature type="active site" description="Charge relay system" evidence="6">
    <location>
        <position position="25"/>
    </location>
</feature>
<dbReference type="Gene3D" id="3.40.50.200">
    <property type="entry name" value="Peptidase S8/S53 domain"/>
    <property type="match status" value="1"/>
</dbReference>
<dbReference type="PANTHER" id="PTHR11941:SF171">
    <property type="entry name" value="SD19268P"/>
    <property type="match status" value="1"/>
</dbReference>
<dbReference type="EMBL" id="CAJNOO010000645">
    <property type="protein sequence ID" value="CAF1000185.1"/>
    <property type="molecule type" value="Genomic_DNA"/>
</dbReference>
<dbReference type="SUPFAM" id="SSF52025">
    <property type="entry name" value="PA domain"/>
    <property type="match status" value="1"/>
</dbReference>
<dbReference type="Pfam" id="PF02225">
    <property type="entry name" value="PA"/>
    <property type="match status" value="1"/>
</dbReference>
<name>A0A814GSL9_9BILA</name>
<comment type="caution">
    <text evidence="7">Lacks conserved residue(s) required for the propagation of feature annotation.</text>
</comment>
<evidence type="ECO:0000256" key="6">
    <source>
        <dbReference type="PIRSR" id="PIRSR615500-1"/>
    </source>
</evidence>
<protein>
    <recommendedName>
        <fullName evidence="8">PA domain-containing protein</fullName>
    </recommendedName>
</protein>
<evidence type="ECO:0000313" key="10">
    <source>
        <dbReference type="Proteomes" id="UP000663882"/>
    </source>
</evidence>
<dbReference type="InterPro" id="IPR015500">
    <property type="entry name" value="Peptidase_S8_subtilisin-rel"/>
</dbReference>
<dbReference type="GO" id="GO:0005739">
    <property type="term" value="C:mitochondrion"/>
    <property type="evidence" value="ECO:0007669"/>
    <property type="project" value="TreeGrafter"/>
</dbReference>
<dbReference type="GO" id="GO:0004300">
    <property type="term" value="F:enoyl-CoA hydratase activity"/>
    <property type="evidence" value="ECO:0007669"/>
    <property type="project" value="UniProtKB-ARBA"/>
</dbReference>
<comment type="caution">
    <text evidence="9">The sequence shown here is derived from an EMBL/GenBank/DDBJ whole genome shotgun (WGS) entry which is preliminary data.</text>
</comment>
<dbReference type="FunFam" id="1.10.12.10:FF:000001">
    <property type="entry name" value="Probable enoyl-CoA hydratase, mitochondrial"/>
    <property type="match status" value="1"/>
</dbReference>
<dbReference type="Pfam" id="PF00378">
    <property type="entry name" value="ECH_1"/>
    <property type="match status" value="1"/>
</dbReference>
<keyword evidence="5" id="KW-0456">Lyase</keyword>
<comment type="similarity">
    <text evidence="7">Belongs to the peptidase S8 family.</text>
</comment>
<dbReference type="InterPro" id="IPR023827">
    <property type="entry name" value="Peptidase_S8_Asp-AS"/>
</dbReference>
<dbReference type="OrthoDB" id="206201at2759"/>
<dbReference type="PROSITE" id="PS51892">
    <property type="entry name" value="SUBTILASE"/>
    <property type="match status" value="1"/>
</dbReference>
<evidence type="ECO:0000256" key="1">
    <source>
        <dbReference type="ARBA" id="ARBA00005254"/>
    </source>
</evidence>
<gene>
    <name evidence="9" type="ORF">RFH988_LOCUS14130</name>
</gene>
<dbReference type="GO" id="GO:0006508">
    <property type="term" value="P:proteolysis"/>
    <property type="evidence" value="ECO:0007669"/>
    <property type="project" value="UniProtKB-KW"/>
</dbReference>
<evidence type="ECO:0000256" key="7">
    <source>
        <dbReference type="PROSITE-ProRule" id="PRU01240"/>
    </source>
</evidence>
<keyword evidence="4" id="KW-0378">Hydrolase</keyword>
<dbReference type="InterPro" id="IPR046450">
    <property type="entry name" value="PA_dom_sf"/>
</dbReference>
<keyword evidence="2" id="KW-0964">Secreted</keyword>
<dbReference type="PANTHER" id="PTHR11941">
    <property type="entry name" value="ENOYL-COA HYDRATASE-RELATED"/>
    <property type="match status" value="1"/>
</dbReference>
<evidence type="ECO:0000256" key="5">
    <source>
        <dbReference type="ARBA" id="ARBA00023239"/>
    </source>
</evidence>
<dbReference type="InterPro" id="IPR003137">
    <property type="entry name" value="PA_domain"/>
</dbReference>
<evidence type="ECO:0000313" key="9">
    <source>
        <dbReference type="EMBL" id="CAF1000185.1"/>
    </source>
</evidence>
<dbReference type="SUPFAM" id="SSF52096">
    <property type="entry name" value="ClpP/crotonase"/>
    <property type="match status" value="1"/>
</dbReference>
<dbReference type="Gene3D" id="1.10.12.10">
    <property type="entry name" value="Lyase 2-enoyl-coa Hydratase, Chain A, domain 2"/>
    <property type="match status" value="1"/>
</dbReference>
<feature type="active site" description="Charge relay system" evidence="6">
    <location>
        <position position="400"/>
    </location>
</feature>
<dbReference type="GO" id="GO:0006635">
    <property type="term" value="P:fatty acid beta-oxidation"/>
    <property type="evidence" value="ECO:0007669"/>
    <property type="project" value="TreeGrafter"/>
</dbReference>
<dbReference type="InterPro" id="IPR001753">
    <property type="entry name" value="Enoyl-CoA_hydra/iso"/>
</dbReference>
<keyword evidence="3" id="KW-0732">Signal</keyword>
<dbReference type="Gene3D" id="3.90.226.10">
    <property type="entry name" value="2-enoyl-CoA Hydratase, Chain A, domain 1"/>
    <property type="match status" value="1"/>
</dbReference>
<evidence type="ECO:0000256" key="3">
    <source>
        <dbReference type="ARBA" id="ARBA00022729"/>
    </source>
</evidence>
<dbReference type="PROSITE" id="PS00137">
    <property type="entry name" value="SUBTILASE_HIS"/>
    <property type="match status" value="1"/>
</dbReference>
<evidence type="ECO:0000256" key="2">
    <source>
        <dbReference type="ARBA" id="ARBA00022525"/>
    </source>
</evidence>
<dbReference type="InterPro" id="IPR022398">
    <property type="entry name" value="Peptidase_S8_His-AS"/>
</dbReference>
<feature type="active site" description="Charge relay system" evidence="6">
    <location>
        <position position="78"/>
    </location>
</feature>
<dbReference type="Gene3D" id="3.50.30.30">
    <property type="match status" value="1"/>
</dbReference>
<accession>A0A814GSL9</accession>
<dbReference type="PROSITE" id="PS00136">
    <property type="entry name" value="SUBTILASE_ASP"/>
    <property type="match status" value="1"/>
</dbReference>